<dbReference type="RefSeq" id="WP_208894765.1">
    <property type="nucleotide sequence ID" value="NZ_CP009770.1"/>
</dbReference>
<proteinExistence type="predicted"/>
<dbReference type="PATRIC" id="fig|42094.4.peg.388"/>
<dbReference type="STRING" id="42094.JM47_01995"/>
<name>A0A0C5RBY2_9BACT</name>
<dbReference type="EMBL" id="CP009770">
    <property type="protein sequence ID" value="AJQ45361.1"/>
    <property type="molecule type" value="Genomic_DNA"/>
</dbReference>
<gene>
    <name evidence="1" type="ORF">JM47_01995</name>
</gene>
<dbReference type="KEGG" id="ude:JM47_01995"/>
<dbReference type="AlphaFoldDB" id="A0A0C5RBY2"/>
<sequence>MFAYDDNEVSSVYGFKSSYTYEDFVLKKKNNSGVRTTSNQEDKRHNVGSAFDLRPYANNDELFSLVGLTQSVRTKHFNDYIDSPLLKVGILEAEGGLSMVELHHLYEIINTEMVPDEEMNHFIMNLEAITLTMLEKLSLGKKG</sequence>
<dbReference type="Proteomes" id="UP000032261">
    <property type="component" value="Chromosome"/>
</dbReference>
<dbReference type="HOGENOM" id="CLU_1805361_0_0_14"/>
<reference evidence="1 2" key="1">
    <citation type="journal article" date="2015" name="Genome Announc.">
        <title>Genome Sequence of Ureaplasma diversum Strain ATCC 49782.</title>
        <authorList>
            <person name="Marques L.M."/>
            <person name="Guimaraes A.M."/>
            <person name="Martins H.B."/>
            <person name="Rezende I.S."/>
            <person name="Barbosa M.S."/>
            <person name="Campos G.B."/>
            <person name="do Nascimento N.C."/>
            <person name="Dos Santos A.P."/>
            <person name="Amorim A.T."/>
            <person name="Santos V.M."/>
            <person name="Messick J.B."/>
            <person name="Timenetsky J."/>
        </authorList>
    </citation>
    <scope>NUCLEOTIDE SEQUENCE [LARGE SCALE GENOMIC DNA]</scope>
    <source>
        <strain evidence="1 2">ATCC 49782</strain>
    </source>
</reference>
<organism evidence="1 2">
    <name type="scientific">Ureaplasma diversum</name>
    <dbReference type="NCBI Taxonomy" id="42094"/>
    <lineage>
        <taxon>Bacteria</taxon>
        <taxon>Bacillati</taxon>
        <taxon>Mycoplasmatota</taxon>
        <taxon>Mycoplasmoidales</taxon>
        <taxon>Mycoplasmoidaceae</taxon>
        <taxon>Ureaplasma</taxon>
    </lineage>
</organism>
<protein>
    <submittedName>
        <fullName evidence="1">Uncharacterized protein</fullName>
    </submittedName>
</protein>
<evidence type="ECO:0000313" key="1">
    <source>
        <dbReference type="EMBL" id="AJQ45361.1"/>
    </source>
</evidence>
<evidence type="ECO:0000313" key="2">
    <source>
        <dbReference type="Proteomes" id="UP000032261"/>
    </source>
</evidence>
<accession>A0A0C5RBY2</accession>